<evidence type="ECO:0000256" key="1">
    <source>
        <dbReference type="ARBA" id="ARBA00001974"/>
    </source>
</evidence>
<dbReference type="Gene3D" id="3.40.462.20">
    <property type="match status" value="1"/>
</dbReference>
<dbReference type="GO" id="GO:0016491">
    <property type="term" value="F:oxidoreductase activity"/>
    <property type="evidence" value="ECO:0007669"/>
    <property type="project" value="UniProtKB-KW"/>
</dbReference>
<dbReference type="Gene3D" id="3.30.465.10">
    <property type="match status" value="1"/>
</dbReference>
<dbReference type="InterPro" id="IPR036318">
    <property type="entry name" value="FAD-bd_PCMH-like_sf"/>
</dbReference>
<dbReference type="AlphaFoldDB" id="A0A8H4QY14"/>
<dbReference type="EMBL" id="JAACJL010000016">
    <property type="protein sequence ID" value="KAF4619640.1"/>
    <property type="molecule type" value="Genomic_DNA"/>
</dbReference>
<keyword evidence="3" id="KW-0285">Flavoprotein</keyword>
<dbReference type="InterPro" id="IPR016169">
    <property type="entry name" value="FAD-bd_PCMH_sub2"/>
</dbReference>
<evidence type="ECO:0000313" key="7">
    <source>
        <dbReference type="EMBL" id="KAF4619640.1"/>
    </source>
</evidence>
<dbReference type="InterPro" id="IPR006094">
    <property type="entry name" value="Oxid_FAD_bind_N"/>
</dbReference>
<evidence type="ECO:0000256" key="3">
    <source>
        <dbReference type="ARBA" id="ARBA00022630"/>
    </source>
</evidence>
<keyword evidence="8" id="KW-1185">Reference proteome</keyword>
<dbReference type="Pfam" id="PF01565">
    <property type="entry name" value="FAD_binding_4"/>
    <property type="match status" value="1"/>
</dbReference>
<dbReference type="Gene3D" id="3.30.43.10">
    <property type="entry name" value="Uridine Diphospho-n-acetylenolpyruvylglucosamine Reductase, domain 2"/>
    <property type="match status" value="1"/>
</dbReference>
<comment type="caution">
    <text evidence="7">The sequence shown here is derived from an EMBL/GenBank/DDBJ whole genome shotgun (WGS) entry which is preliminary data.</text>
</comment>
<dbReference type="InterPro" id="IPR050416">
    <property type="entry name" value="FAD-linked_Oxidoreductase"/>
</dbReference>
<keyword evidence="4" id="KW-0274">FAD</keyword>
<proteinExistence type="inferred from homology"/>
<evidence type="ECO:0000256" key="4">
    <source>
        <dbReference type="ARBA" id="ARBA00022827"/>
    </source>
</evidence>
<evidence type="ECO:0000313" key="8">
    <source>
        <dbReference type="Proteomes" id="UP000521872"/>
    </source>
</evidence>
<accession>A0A8H4QY14</accession>
<dbReference type="GO" id="GO:0071949">
    <property type="term" value="F:FAD binding"/>
    <property type="evidence" value="ECO:0007669"/>
    <property type="project" value="InterPro"/>
</dbReference>
<dbReference type="PROSITE" id="PS51387">
    <property type="entry name" value="FAD_PCMH"/>
    <property type="match status" value="1"/>
</dbReference>
<name>A0A8H4QY14_9AGAR</name>
<protein>
    <recommendedName>
        <fullName evidence="6">FAD-binding PCMH-type domain-containing protein</fullName>
    </recommendedName>
</protein>
<feature type="domain" description="FAD-binding PCMH-type" evidence="6">
    <location>
        <begin position="36"/>
        <end position="208"/>
    </location>
</feature>
<keyword evidence="5" id="KW-0560">Oxidoreductase</keyword>
<evidence type="ECO:0000256" key="2">
    <source>
        <dbReference type="ARBA" id="ARBA00005466"/>
    </source>
</evidence>
<dbReference type="InterPro" id="IPR016166">
    <property type="entry name" value="FAD-bd_PCMH"/>
</dbReference>
<gene>
    <name evidence="7" type="ORF">D9613_005414</name>
</gene>
<organism evidence="7 8">
    <name type="scientific">Agrocybe pediades</name>
    <dbReference type="NCBI Taxonomy" id="84607"/>
    <lineage>
        <taxon>Eukaryota</taxon>
        <taxon>Fungi</taxon>
        <taxon>Dikarya</taxon>
        <taxon>Basidiomycota</taxon>
        <taxon>Agaricomycotina</taxon>
        <taxon>Agaricomycetes</taxon>
        <taxon>Agaricomycetidae</taxon>
        <taxon>Agaricales</taxon>
        <taxon>Agaricineae</taxon>
        <taxon>Strophariaceae</taxon>
        <taxon>Agrocybe</taxon>
    </lineage>
</organism>
<dbReference type="InterPro" id="IPR012951">
    <property type="entry name" value="BBE"/>
</dbReference>
<evidence type="ECO:0000259" key="6">
    <source>
        <dbReference type="PROSITE" id="PS51387"/>
    </source>
</evidence>
<dbReference type="Pfam" id="PF08031">
    <property type="entry name" value="BBE"/>
    <property type="match status" value="1"/>
</dbReference>
<reference evidence="7 8" key="1">
    <citation type="submission" date="2019-12" db="EMBL/GenBank/DDBJ databases">
        <authorList>
            <person name="Floudas D."/>
            <person name="Bentzer J."/>
            <person name="Ahren D."/>
            <person name="Johansson T."/>
            <person name="Persson P."/>
            <person name="Tunlid A."/>
        </authorList>
    </citation>
    <scope>NUCLEOTIDE SEQUENCE [LARGE SCALE GENOMIC DNA]</scope>
    <source>
        <strain evidence="7 8">CBS 102.39</strain>
    </source>
</reference>
<comment type="similarity">
    <text evidence="2">Belongs to the oxygen-dependent FAD-linked oxidoreductase family.</text>
</comment>
<dbReference type="Proteomes" id="UP000521872">
    <property type="component" value="Unassembled WGS sequence"/>
</dbReference>
<dbReference type="PANTHER" id="PTHR42973:SF39">
    <property type="entry name" value="FAD-BINDING PCMH-TYPE DOMAIN-CONTAINING PROTEIN"/>
    <property type="match status" value="1"/>
</dbReference>
<evidence type="ECO:0000256" key="5">
    <source>
        <dbReference type="ARBA" id="ARBA00023002"/>
    </source>
</evidence>
<dbReference type="SUPFAM" id="SSF56176">
    <property type="entry name" value="FAD-binding/transporter-associated domain-like"/>
    <property type="match status" value="1"/>
</dbReference>
<dbReference type="PANTHER" id="PTHR42973">
    <property type="entry name" value="BINDING OXIDOREDUCTASE, PUTATIVE (AFU_ORTHOLOGUE AFUA_1G17690)-RELATED"/>
    <property type="match status" value="1"/>
</dbReference>
<sequence>MSDSQNSAQSSLVIKGDVVTPGNPTYKEAIARWAANAERKAKIVAFVKDDEDVVTSIKFARENSLPIAVRGGGHSAGAASSVEDGLVIDLSRYLNGATVDPEKKLVYVGGGALWEAVDKAAIKHGLATVGGTVNHTGVGGLVLGGGYGWLSGAHGLAIDNLVQVTIVTTEGSILIANEEQNLDLFFAVRGGGGNFGVVTEFVLKLHPQRATVYSGLIIFPPPKMGQIIEATNEWLKTNRENQAMFQVSTPTPDGMPAFGIIPFYNGSESEGREKFKFLFDIGPVADMTKEMPFEELNALQNPMTMHGKGVYQKGVAHIRPHPEAVVQAHNRLMEIVKEGHFIGQIIYEYVPLDKINSVPTHATAFRREITSNILVNLTWDQSIQDRTEGGRKIAKELTSILAGSASDLTISQSLGYSNYDPDYSAGRSTDGAVDKAKLTFGENYPRLQAIKRKYDPDNVFDKWFPITPA</sequence>
<dbReference type="InterPro" id="IPR016167">
    <property type="entry name" value="FAD-bd_PCMH_sub1"/>
</dbReference>
<comment type="cofactor">
    <cofactor evidence="1">
        <name>FAD</name>
        <dbReference type="ChEBI" id="CHEBI:57692"/>
    </cofactor>
</comment>